<dbReference type="AlphaFoldDB" id="A0A8H3W2N8"/>
<dbReference type="InterPro" id="IPR036291">
    <property type="entry name" value="NAD(P)-bd_dom_sf"/>
</dbReference>
<sequence>NASTALLYSSTGFLGVPLKPRLMIHTMTKVAIVTGASSGLGRAISIAYSKQGWSVICGDLSGQVPVGESQTTVDLINEAQLGRAIFVSVDVSDSNSVQNLISTAVSQYGRLDVMVNNAGISLESYNKLGPKPITETADATFDQTMAVNTKSGFLGCKYAIRQFMTQPLLASGSRGWIINTSSVYGLKAEIDHGKDISCGRISSECGMAHVLRTVSYCTSKAAVIHMTKCVARESAPAKIHCNVICPGFIRTGMVSNLHSNPAALDATVALHPWGSLGQPGDVAKAAVFLASENAGWITGVSLPVDGGYMVGNLTMSDVEAKPNDKALAQVPSIADCQQVDEKPFTVWTAMGIGHSITNTAVGIIVGLSTGINFGGAPVFFYGFILMAIVGFAVAISLGELASALPHSGGQYYWVAVLGPPSIRRPLSYLTGVITWASAVCVSASVCLVVTLSIFSMVAIANPGFVYHPWMGFIGFQSINILASGFNFFERLLPWVSKTLLLYTCSMVFAVFVALLAGRSEKQTAHNFFAEIYNVSGWPNGVAFLIGLSPTNWAFSCLDAVVHLTYEVLQPRKNIPMALLCTVALGTFTGLPIVFALFFAATDLPAIAASGTPSLELFYQVYENKTVAIVLQSLVTLSAAGAMIGCHTWQSRMAWAFSKDRAFPFHRHMSKIAPKPFDVPVWAHLWSCFWVALLGCLYLASSLAFNSFISAGILLQYVTYSIGILCLLWTGRSEMVHGPFWFPKLGFIANIITLAWTAISVVFYSFPYYQPVATLEMNYVSCVLVGVVLYALGYWIAIGGKQYVMPHPG</sequence>
<feature type="transmembrane region" description="Helical" evidence="7">
    <location>
        <begin position="466"/>
        <end position="487"/>
    </location>
</feature>
<dbReference type="PRINTS" id="PR00081">
    <property type="entry name" value="GDHRDH"/>
</dbReference>
<dbReference type="PROSITE" id="PS00218">
    <property type="entry name" value="AMINO_ACID_PERMEASE_1"/>
    <property type="match status" value="1"/>
</dbReference>
<dbReference type="PROSITE" id="PS00061">
    <property type="entry name" value="ADH_SHORT"/>
    <property type="match status" value="1"/>
</dbReference>
<dbReference type="InterPro" id="IPR002347">
    <property type="entry name" value="SDR_fam"/>
</dbReference>
<dbReference type="Gene3D" id="1.20.1740.10">
    <property type="entry name" value="Amino acid/polyamine transporter I"/>
    <property type="match status" value="1"/>
</dbReference>
<evidence type="ECO:0000313" key="8">
    <source>
        <dbReference type="EMBL" id="KAF0320068.1"/>
    </source>
</evidence>
<feature type="transmembrane region" description="Helical" evidence="7">
    <location>
        <begin position="378"/>
        <end position="397"/>
    </location>
</feature>
<organism evidence="8 9">
    <name type="scientific">Colletotrichum asianum</name>
    <dbReference type="NCBI Taxonomy" id="702518"/>
    <lineage>
        <taxon>Eukaryota</taxon>
        <taxon>Fungi</taxon>
        <taxon>Dikarya</taxon>
        <taxon>Ascomycota</taxon>
        <taxon>Pezizomycotina</taxon>
        <taxon>Sordariomycetes</taxon>
        <taxon>Hypocreomycetidae</taxon>
        <taxon>Glomerellales</taxon>
        <taxon>Glomerellaceae</taxon>
        <taxon>Colletotrichum</taxon>
        <taxon>Colletotrichum gloeosporioides species complex</taxon>
    </lineage>
</organism>
<evidence type="ECO:0000256" key="5">
    <source>
        <dbReference type="ARBA" id="ARBA00022989"/>
    </source>
</evidence>
<dbReference type="InterPro" id="IPR002293">
    <property type="entry name" value="AA/rel_permease1"/>
</dbReference>
<evidence type="ECO:0000313" key="9">
    <source>
        <dbReference type="Proteomes" id="UP000434172"/>
    </source>
</evidence>
<dbReference type="InterPro" id="IPR004840">
    <property type="entry name" value="Amino_acid_permease_CS"/>
</dbReference>
<dbReference type="Proteomes" id="UP000434172">
    <property type="component" value="Unassembled WGS sequence"/>
</dbReference>
<dbReference type="PANTHER" id="PTHR45649">
    <property type="entry name" value="AMINO-ACID PERMEASE BAT1"/>
    <property type="match status" value="1"/>
</dbReference>
<keyword evidence="2" id="KW-0813">Transport</keyword>
<feature type="transmembrane region" description="Helical" evidence="7">
    <location>
        <begin position="706"/>
        <end position="728"/>
    </location>
</feature>
<dbReference type="Gene3D" id="3.40.50.720">
    <property type="entry name" value="NAD(P)-binding Rossmann-like Domain"/>
    <property type="match status" value="1"/>
</dbReference>
<comment type="subcellular location">
    <subcellularLocation>
        <location evidence="1">Membrane</location>
        <topology evidence="1">Multi-pass membrane protein</topology>
    </subcellularLocation>
</comment>
<keyword evidence="9" id="KW-1185">Reference proteome</keyword>
<dbReference type="PANTHER" id="PTHR45649:SF7">
    <property type="entry name" value="CHOLINE TRANSPORT PROTEIN"/>
    <property type="match status" value="1"/>
</dbReference>
<feature type="non-terminal residue" evidence="8">
    <location>
        <position position="1"/>
    </location>
</feature>
<feature type="transmembrane region" description="Helical" evidence="7">
    <location>
        <begin position="678"/>
        <end position="700"/>
    </location>
</feature>
<feature type="transmembrane region" description="Helical" evidence="7">
    <location>
        <begin position="777"/>
        <end position="796"/>
    </location>
</feature>
<protein>
    <submittedName>
        <fullName evidence="8">Choline transport protein</fullName>
    </submittedName>
</protein>
<dbReference type="GO" id="GO:0006865">
    <property type="term" value="P:amino acid transport"/>
    <property type="evidence" value="ECO:0007669"/>
    <property type="project" value="InterPro"/>
</dbReference>
<comment type="caution">
    <text evidence="8">The sequence shown here is derived from an EMBL/GenBank/DDBJ whole genome shotgun (WGS) entry which is preliminary data.</text>
</comment>
<accession>A0A8H3W2N8</accession>
<dbReference type="PRINTS" id="PR00080">
    <property type="entry name" value="SDRFAMILY"/>
</dbReference>
<dbReference type="GO" id="GO:0016020">
    <property type="term" value="C:membrane"/>
    <property type="evidence" value="ECO:0007669"/>
    <property type="project" value="UniProtKB-SubCell"/>
</dbReference>
<dbReference type="EMBL" id="WOWK01000087">
    <property type="protein sequence ID" value="KAF0320068.1"/>
    <property type="molecule type" value="Genomic_DNA"/>
</dbReference>
<keyword evidence="6 7" id="KW-0472">Membrane</keyword>
<evidence type="ECO:0000256" key="7">
    <source>
        <dbReference type="SAM" id="Phobius"/>
    </source>
</evidence>
<feature type="transmembrane region" description="Helical" evidence="7">
    <location>
        <begin position="432"/>
        <end position="460"/>
    </location>
</feature>
<keyword evidence="4" id="KW-0521">NADP</keyword>
<feature type="transmembrane region" description="Helical" evidence="7">
    <location>
        <begin position="499"/>
        <end position="517"/>
    </location>
</feature>
<proteinExistence type="predicted"/>
<dbReference type="Pfam" id="PF00106">
    <property type="entry name" value="adh_short"/>
    <property type="match status" value="1"/>
</dbReference>
<keyword evidence="3 7" id="KW-0812">Transmembrane</keyword>
<dbReference type="InterPro" id="IPR020904">
    <property type="entry name" value="Sc_DH/Rdtase_CS"/>
</dbReference>
<reference evidence="8 9" key="1">
    <citation type="submission" date="2019-12" db="EMBL/GenBank/DDBJ databases">
        <title>A genome sequence resource for the geographically widespread anthracnose pathogen Colletotrichum asianum.</title>
        <authorList>
            <person name="Meng Y."/>
        </authorList>
    </citation>
    <scope>NUCLEOTIDE SEQUENCE [LARGE SCALE GENOMIC DNA]</scope>
    <source>
        <strain evidence="8 9">ICMP 18580</strain>
    </source>
</reference>
<dbReference type="OrthoDB" id="3257095at2759"/>
<dbReference type="GO" id="GO:0022857">
    <property type="term" value="F:transmembrane transporter activity"/>
    <property type="evidence" value="ECO:0007669"/>
    <property type="project" value="InterPro"/>
</dbReference>
<dbReference type="CDD" id="cd05233">
    <property type="entry name" value="SDR_c"/>
    <property type="match status" value="1"/>
</dbReference>
<evidence type="ECO:0000256" key="4">
    <source>
        <dbReference type="ARBA" id="ARBA00022857"/>
    </source>
</evidence>
<dbReference type="Pfam" id="PF13520">
    <property type="entry name" value="AA_permease_2"/>
    <property type="match status" value="1"/>
</dbReference>
<evidence type="ECO:0000256" key="3">
    <source>
        <dbReference type="ARBA" id="ARBA00022692"/>
    </source>
</evidence>
<dbReference type="SUPFAM" id="SSF51735">
    <property type="entry name" value="NAD(P)-binding Rossmann-fold domains"/>
    <property type="match status" value="1"/>
</dbReference>
<evidence type="ECO:0000256" key="6">
    <source>
        <dbReference type="ARBA" id="ARBA00023136"/>
    </source>
</evidence>
<dbReference type="Pfam" id="PF13561">
    <property type="entry name" value="adh_short_C2"/>
    <property type="match status" value="1"/>
</dbReference>
<gene>
    <name evidence="8" type="ORF">GQ607_012662</name>
</gene>
<feature type="transmembrane region" description="Helical" evidence="7">
    <location>
        <begin position="577"/>
        <end position="600"/>
    </location>
</feature>
<keyword evidence="5 7" id="KW-1133">Transmembrane helix</keyword>
<evidence type="ECO:0000256" key="1">
    <source>
        <dbReference type="ARBA" id="ARBA00004141"/>
    </source>
</evidence>
<evidence type="ECO:0000256" key="2">
    <source>
        <dbReference type="ARBA" id="ARBA00022448"/>
    </source>
</evidence>
<name>A0A8H3W2N8_9PEZI</name>
<feature type="transmembrane region" description="Helical" evidence="7">
    <location>
        <begin position="740"/>
        <end position="765"/>
    </location>
</feature>